<dbReference type="STRING" id="6211.A0A068XZ01"/>
<protein>
    <submittedName>
        <fullName evidence="3">Jnk:sapk associated protein</fullName>
    </submittedName>
</protein>
<reference evidence="3" key="1">
    <citation type="journal article" date="2013" name="Nature">
        <title>The genomes of four tapeworm species reveal adaptations to parasitism.</title>
        <authorList>
            <person name="Tsai I.J."/>
            <person name="Zarowiecki M."/>
            <person name="Holroyd N."/>
            <person name="Garciarrubio A."/>
            <person name="Sanchez-Flores A."/>
            <person name="Brooks K.L."/>
            <person name="Tracey A."/>
            <person name="Bobes R.J."/>
            <person name="Fragoso G."/>
            <person name="Sciutto E."/>
            <person name="Aslett M."/>
            <person name="Beasley H."/>
            <person name="Bennett H.M."/>
            <person name="Cai J."/>
            <person name="Camicia F."/>
            <person name="Clark R."/>
            <person name="Cucher M."/>
            <person name="De Silva N."/>
            <person name="Day T.A."/>
            <person name="Deplazes P."/>
            <person name="Estrada K."/>
            <person name="Fernandez C."/>
            <person name="Holland P.W."/>
            <person name="Hou J."/>
            <person name="Hu S."/>
            <person name="Huckvale T."/>
            <person name="Hung S.S."/>
            <person name="Kamenetzky L."/>
            <person name="Keane J.A."/>
            <person name="Kiss F."/>
            <person name="Koziol U."/>
            <person name="Lambert O."/>
            <person name="Liu K."/>
            <person name="Luo X."/>
            <person name="Luo Y."/>
            <person name="Macchiaroli N."/>
            <person name="Nichol S."/>
            <person name="Paps J."/>
            <person name="Parkinson J."/>
            <person name="Pouchkina-Stantcheva N."/>
            <person name="Riddiford N."/>
            <person name="Rosenzvit M."/>
            <person name="Salinas G."/>
            <person name="Wasmuth J.D."/>
            <person name="Zamanian M."/>
            <person name="Zheng Y."/>
            <person name="Cai X."/>
            <person name="Soberon X."/>
            <person name="Olson P.D."/>
            <person name="Laclette J.P."/>
            <person name="Brehm K."/>
            <person name="Berriman M."/>
            <person name="Garciarrubio A."/>
            <person name="Bobes R.J."/>
            <person name="Fragoso G."/>
            <person name="Sanchez-Flores A."/>
            <person name="Estrada K."/>
            <person name="Cevallos M.A."/>
            <person name="Morett E."/>
            <person name="Gonzalez V."/>
            <person name="Portillo T."/>
            <person name="Ochoa-Leyva A."/>
            <person name="Jose M.V."/>
            <person name="Sciutto E."/>
            <person name="Landa A."/>
            <person name="Jimenez L."/>
            <person name="Valdes V."/>
            <person name="Carrero J.C."/>
            <person name="Larralde C."/>
            <person name="Morales-Montor J."/>
            <person name="Limon-Lason J."/>
            <person name="Soberon X."/>
            <person name="Laclette J.P."/>
        </authorList>
    </citation>
    <scope>NUCLEOTIDE SEQUENCE [LARGE SCALE GENOMIC DNA]</scope>
</reference>
<dbReference type="PANTHER" id="PTHR13886">
    <property type="entry name" value="JNK/SAPK-ASSOCIATED PROTEIN"/>
    <property type="match status" value="1"/>
</dbReference>
<dbReference type="AlphaFoldDB" id="A0A068XZ01"/>
<name>A0A068XZ01_ECHMU</name>
<reference evidence="3" key="2">
    <citation type="submission" date="2015-11" db="EMBL/GenBank/DDBJ databases">
        <authorList>
            <person name="Zhang Y."/>
            <person name="Guo Z."/>
        </authorList>
    </citation>
    <scope>NUCLEOTIDE SEQUENCE</scope>
</reference>
<dbReference type="InterPro" id="IPR039911">
    <property type="entry name" value="JIP3/JIP4"/>
</dbReference>
<evidence type="ECO:0000313" key="3">
    <source>
        <dbReference type="EMBL" id="CDS36082.1"/>
    </source>
</evidence>
<proteinExistence type="predicted"/>
<dbReference type="GO" id="GO:0005078">
    <property type="term" value="F:MAP-kinase scaffold activity"/>
    <property type="evidence" value="ECO:0007669"/>
    <property type="project" value="InterPro"/>
</dbReference>
<organism evidence="3 4">
    <name type="scientific">Echinococcus multilocularis</name>
    <name type="common">Fox tapeworm</name>
    <dbReference type="NCBI Taxonomy" id="6211"/>
    <lineage>
        <taxon>Eukaryota</taxon>
        <taxon>Metazoa</taxon>
        <taxon>Spiralia</taxon>
        <taxon>Lophotrochozoa</taxon>
        <taxon>Platyhelminthes</taxon>
        <taxon>Cestoda</taxon>
        <taxon>Eucestoda</taxon>
        <taxon>Cyclophyllidea</taxon>
        <taxon>Taeniidae</taxon>
        <taxon>Echinococcus</taxon>
    </lineage>
</organism>
<evidence type="ECO:0000256" key="2">
    <source>
        <dbReference type="SAM" id="MobiDB-lite"/>
    </source>
</evidence>
<dbReference type="EMBL" id="LN902294">
    <property type="protein sequence ID" value="CDS36082.1"/>
    <property type="molecule type" value="Genomic_DNA"/>
</dbReference>
<accession>A0A068XZ01</accession>
<dbReference type="OrthoDB" id="10256043at2759"/>
<feature type="coiled-coil region" evidence="1">
    <location>
        <begin position="3"/>
        <end position="30"/>
    </location>
</feature>
<dbReference type="GO" id="GO:0030159">
    <property type="term" value="F:signaling receptor complex adaptor activity"/>
    <property type="evidence" value="ECO:0007669"/>
    <property type="project" value="TreeGrafter"/>
</dbReference>
<dbReference type="GO" id="GO:0008432">
    <property type="term" value="F:JUN kinase binding"/>
    <property type="evidence" value="ECO:0007669"/>
    <property type="project" value="TreeGrafter"/>
</dbReference>
<dbReference type="PANTHER" id="PTHR13886:SF4">
    <property type="entry name" value="JNK-INTERACTING PROTEIN 3"/>
    <property type="match status" value="1"/>
</dbReference>
<sequence length="101" mass="11229">MKLKNASDHISRLEERDRELQTTYANLRQRYGELFGAHVELTERLRTSAADGDNIPTSSSTKFKVHSSEPEACSSTTTAVGAVNPLMFISHKGDSPYDWGN</sequence>
<evidence type="ECO:0000256" key="1">
    <source>
        <dbReference type="SAM" id="Coils"/>
    </source>
</evidence>
<dbReference type="GO" id="GO:0016192">
    <property type="term" value="P:vesicle-mediated transport"/>
    <property type="evidence" value="ECO:0007669"/>
    <property type="project" value="TreeGrafter"/>
</dbReference>
<feature type="region of interest" description="Disordered" evidence="2">
    <location>
        <begin position="48"/>
        <end position="71"/>
    </location>
</feature>
<dbReference type="GO" id="GO:0005737">
    <property type="term" value="C:cytoplasm"/>
    <property type="evidence" value="ECO:0007669"/>
    <property type="project" value="TreeGrafter"/>
</dbReference>
<dbReference type="GO" id="GO:0019894">
    <property type="term" value="F:kinesin binding"/>
    <property type="evidence" value="ECO:0007669"/>
    <property type="project" value="TreeGrafter"/>
</dbReference>
<dbReference type="Proteomes" id="UP000017246">
    <property type="component" value="Unassembled WGS sequence"/>
</dbReference>
<keyword evidence="1" id="KW-0175">Coiled coil</keyword>
<evidence type="ECO:0000313" key="4">
    <source>
        <dbReference type="Proteomes" id="UP000017246"/>
    </source>
</evidence>
<keyword evidence="4" id="KW-1185">Reference proteome</keyword>
<gene>
    <name evidence="3" type="ORF">EmuJ_000278600</name>
</gene>